<dbReference type="CDD" id="cd06503">
    <property type="entry name" value="ATP-synt_Fo_b"/>
    <property type="match status" value="1"/>
</dbReference>
<evidence type="ECO:0000256" key="14">
    <source>
        <dbReference type="RuleBase" id="RU003848"/>
    </source>
</evidence>
<keyword evidence="5 13" id="KW-0375">Hydrogen ion transport</keyword>
<evidence type="ECO:0000256" key="4">
    <source>
        <dbReference type="ARBA" id="ARBA00022692"/>
    </source>
</evidence>
<keyword evidence="13" id="KW-1003">Cell membrane</keyword>
<keyword evidence="6 13" id="KW-1133">Transmembrane helix</keyword>
<comment type="function">
    <text evidence="10 13">F(1)F(0) ATP synthase produces ATP from ADP in the presence of a proton or sodium gradient. F-type ATPases consist of two structural domains, F(1) containing the extramembraneous catalytic core and F(0) containing the membrane proton channel, linked together by a central stalk and a peripheral stalk. During catalysis, ATP synthesis in the catalytic domain of F(1) is coupled via a rotary mechanism of the central stalk subunits to proton translocation.</text>
</comment>
<organism evidence="17 18">
    <name type="scientific">Desulfonema ishimotonii</name>
    <dbReference type="NCBI Taxonomy" id="45657"/>
    <lineage>
        <taxon>Bacteria</taxon>
        <taxon>Pseudomonadati</taxon>
        <taxon>Thermodesulfobacteriota</taxon>
        <taxon>Desulfobacteria</taxon>
        <taxon>Desulfobacterales</taxon>
        <taxon>Desulfococcaceae</taxon>
        <taxon>Desulfonema</taxon>
    </lineage>
</organism>
<evidence type="ECO:0000256" key="2">
    <source>
        <dbReference type="ARBA" id="ARBA00022448"/>
    </source>
</evidence>
<feature type="coiled-coil region" evidence="15">
    <location>
        <begin position="64"/>
        <end position="112"/>
    </location>
</feature>
<keyword evidence="2 13" id="KW-0813">Transport</keyword>
<comment type="subcellular location">
    <subcellularLocation>
        <location evidence="13">Cell membrane</location>
        <topology evidence="13">Single-pass membrane protein</topology>
    </subcellularLocation>
    <subcellularLocation>
        <location evidence="12">Endomembrane system</location>
        <topology evidence="12">Single-pass membrane protein</topology>
    </subcellularLocation>
</comment>
<dbReference type="OrthoDB" id="5518640at2"/>
<dbReference type="GO" id="GO:0045259">
    <property type="term" value="C:proton-transporting ATP synthase complex"/>
    <property type="evidence" value="ECO:0007669"/>
    <property type="project" value="UniProtKB-KW"/>
</dbReference>
<dbReference type="Proteomes" id="UP000288096">
    <property type="component" value="Unassembled WGS sequence"/>
</dbReference>
<gene>
    <name evidence="13" type="primary">atpF</name>
    <name evidence="17" type="ORF">DENIS_4168</name>
</gene>
<keyword evidence="18" id="KW-1185">Reference proteome</keyword>
<comment type="similarity">
    <text evidence="1 13 14">Belongs to the ATPase B chain family.</text>
</comment>
<comment type="subunit">
    <text evidence="13">F-type ATPases have 2 components, F(1) - the catalytic core - and F(0) - the membrane proton channel. F(1) has five subunits: alpha(3), beta(3), gamma(1), delta(1), epsilon(1). F(0) has three main subunits: a(1), b(2) and c(10-14). The alpha and beta chains form an alternating ring which encloses part of the gamma chain. F(1) is attached to F(0) by a central stalk formed by the gamma and epsilon chains, while a peripheral stalk is formed by the delta and b chains.</text>
</comment>
<name>A0A401G1V2_9BACT</name>
<feature type="signal peptide" evidence="16">
    <location>
        <begin position="1"/>
        <end position="28"/>
    </location>
</feature>
<dbReference type="EMBL" id="BEXT01000001">
    <property type="protein sequence ID" value="GBC63175.1"/>
    <property type="molecule type" value="Genomic_DNA"/>
</dbReference>
<dbReference type="InterPro" id="IPR050059">
    <property type="entry name" value="ATP_synthase_B_chain"/>
</dbReference>
<evidence type="ECO:0000256" key="3">
    <source>
        <dbReference type="ARBA" id="ARBA00022547"/>
    </source>
</evidence>
<keyword evidence="15" id="KW-0175">Coiled coil</keyword>
<accession>A0A401G1V2</accession>
<dbReference type="AlphaFoldDB" id="A0A401G1V2"/>
<proteinExistence type="inferred from homology"/>
<dbReference type="InterPro" id="IPR002146">
    <property type="entry name" value="ATP_synth_b/b'su_bac/chlpt"/>
</dbReference>
<dbReference type="GO" id="GO:0046933">
    <property type="term" value="F:proton-transporting ATP synthase activity, rotational mechanism"/>
    <property type="evidence" value="ECO:0007669"/>
    <property type="project" value="UniProtKB-UniRule"/>
</dbReference>
<evidence type="ECO:0000256" key="8">
    <source>
        <dbReference type="ARBA" id="ARBA00023136"/>
    </source>
</evidence>
<evidence type="ECO:0000256" key="11">
    <source>
        <dbReference type="ARBA" id="ARBA00025614"/>
    </source>
</evidence>
<evidence type="ECO:0000256" key="10">
    <source>
        <dbReference type="ARBA" id="ARBA00025198"/>
    </source>
</evidence>
<evidence type="ECO:0000256" key="7">
    <source>
        <dbReference type="ARBA" id="ARBA00023065"/>
    </source>
</evidence>
<dbReference type="GO" id="GO:0005886">
    <property type="term" value="C:plasma membrane"/>
    <property type="evidence" value="ECO:0007669"/>
    <property type="project" value="UniProtKB-SubCell"/>
</dbReference>
<evidence type="ECO:0000256" key="9">
    <source>
        <dbReference type="ARBA" id="ARBA00023310"/>
    </source>
</evidence>
<protein>
    <recommendedName>
        <fullName evidence="13">ATP synthase subunit b</fullName>
    </recommendedName>
    <alternativeName>
        <fullName evidence="13">ATP synthase F(0) sector subunit b</fullName>
    </alternativeName>
    <alternativeName>
        <fullName evidence="13">ATPase subunit I</fullName>
    </alternativeName>
    <alternativeName>
        <fullName evidence="13">F-type ATPase subunit b</fullName>
        <shortName evidence="13">F-ATPase subunit b</shortName>
    </alternativeName>
</protein>
<evidence type="ECO:0000313" key="17">
    <source>
        <dbReference type="EMBL" id="GBC63175.1"/>
    </source>
</evidence>
<keyword evidence="7 13" id="KW-0406">Ion transport</keyword>
<dbReference type="GO" id="GO:0046961">
    <property type="term" value="F:proton-transporting ATPase activity, rotational mechanism"/>
    <property type="evidence" value="ECO:0007669"/>
    <property type="project" value="TreeGrafter"/>
</dbReference>
<keyword evidence="4 13" id="KW-0812">Transmembrane</keyword>
<dbReference type="PANTHER" id="PTHR33445:SF1">
    <property type="entry name" value="ATP SYNTHASE SUBUNIT B"/>
    <property type="match status" value="1"/>
</dbReference>
<feature type="chain" id="PRO_5019380697" description="ATP synthase subunit b" evidence="16">
    <location>
        <begin position="29"/>
        <end position="193"/>
    </location>
</feature>
<sequence length="193" mass="21671">MKKQIICLSLCTMTGLLLIHAGATDVFAGEGADNWRPTYDLVMKWVNFLILASIVVRFGKAPLMNFLRLQKENLAQEISDLEKEKAQMAGEIEKTHQALKESDANFAKLKERIVRQGEKKKQEIIEEARKQGGYMLEVARQKVESQLATAQRVFKEELVDAAISLAMKQLPAQMTDADNDNLIATYLETASAK</sequence>
<dbReference type="PANTHER" id="PTHR33445">
    <property type="entry name" value="ATP SYNTHASE SUBUNIT B', CHLOROPLASTIC"/>
    <property type="match status" value="1"/>
</dbReference>
<comment type="caution">
    <text evidence="17">The sequence shown here is derived from an EMBL/GenBank/DDBJ whole genome shotgun (WGS) entry which is preliminary data.</text>
</comment>
<keyword evidence="16" id="KW-0732">Signal</keyword>
<keyword evidence="8 13" id="KW-0472">Membrane</keyword>
<dbReference type="HAMAP" id="MF_01398">
    <property type="entry name" value="ATP_synth_b_bprime"/>
    <property type="match status" value="1"/>
</dbReference>
<evidence type="ECO:0000256" key="1">
    <source>
        <dbReference type="ARBA" id="ARBA00005513"/>
    </source>
</evidence>
<evidence type="ECO:0000313" key="18">
    <source>
        <dbReference type="Proteomes" id="UP000288096"/>
    </source>
</evidence>
<evidence type="ECO:0000256" key="12">
    <source>
        <dbReference type="ARBA" id="ARBA00037847"/>
    </source>
</evidence>
<reference evidence="18" key="2">
    <citation type="submission" date="2019-01" db="EMBL/GenBank/DDBJ databases">
        <title>Genome sequence of Desulfonema ishimotonii strain Tokyo 01.</title>
        <authorList>
            <person name="Fukui M."/>
        </authorList>
    </citation>
    <scope>NUCLEOTIDE SEQUENCE [LARGE SCALE GENOMIC DNA]</scope>
    <source>
        <strain evidence="18">Tokyo 01</strain>
    </source>
</reference>
<dbReference type="RefSeq" id="WP_124330280.1">
    <property type="nucleotide sequence ID" value="NZ_BEXT01000001.1"/>
</dbReference>
<dbReference type="GO" id="GO:0012505">
    <property type="term" value="C:endomembrane system"/>
    <property type="evidence" value="ECO:0007669"/>
    <property type="project" value="UniProtKB-SubCell"/>
</dbReference>
<evidence type="ECO:0000256" key="15">
    <source>
        <dbReference type="SAM" id="Coils"/>
    </source>
</evidence>
<keyword evidence="9 13" id="KW-0066">ATP synthesis</keyword>
<comment type="function">
    <text evidence="11">Component of the F(0) channel, it forms part of the peripheral stalk, linking F(1) to F(0). The b'-subunit is a diverged and duplicated form of b found in plants and photosynthetic bacteria.</text>
</comment>
<reference evidence="18" key="1">
    <citation type="submission" date="2017-11" db="EMBL/GenBank/DDBJ databases">
        <authorList>
            <person name="Watanabe M."/>
            <person name="Kojima H."/>
        </authorList>
    </citation>
    <scope>NUCLEOTIDE SEQUENCE [LARGE SCALE GENOMIC DNA]</scope>
    <source>
        <strain evidence="18">Tokyo 01</strain>
    </source>
</reference>
<keyword evidence="3 13" id="KW-0138">CF(0)</keyword>
<evidence type="ECO:0000256" key="5">
    <source>
        <dbReference type="ARBA" id="ARBA00022781"/>
    </source>
</evidence>
<evidence type="ECO:0000256" key="13">
    <source>
        <dbReference type="HAMAP-Rule" id="MF_01398"/>
    </source>
</evidence>
<dbReference type="Pfam" id="PF00430">
    <property type="entry name" value="ATP-synt_B"/>
    <property type="match status" value="1"/>
</dbReference>
<feature type="transmembrane region" description="Helical" evidence="13">
    <location>
        <begin position="45"/>
        <end position="63"/>
    </location>
</feature>
<evidence type="ECO:0000256" key="6">
    <source>
        <dbReference type="ARBA" id="ARBA00022989"/>
    </source>
</evidence>
<evidence type="ECO:0000256" key="16">
    <source>
        <dbReference type="SAM" id="SignalP"/>
    </source>
</evidence>